<evidence type="ECO:0000256" key="5">
    <source>
        <dbReference type="SAM" id="Phobius"/>
    </source>
</evidence>
<gene>
    <name evidence="6" type="ORF">GALL_171830</name>
</gene>
<feature type="transmembrane region" description="Helical" evidence="5">
    <location>
        <begin position="12"/>
        <end position="30"/>
    </location>
</feature>
<feature type="transmembrane region" description="Helical" evidence="5">
    <location>
        <begin position="108"/>
        <end position="127"/>
    </location>
</feature>
<evidence type="ECO:0000256" key="4">
    <source>
        <dbReference type="ARBA" id="ARBA00023136"/>
    </source>
</evidence>
<dbReference type="InterPro" id="IPR002781">
    <property type="entry name" value="TM_pro_TauE-like"/>
</dbReference>
<accession>A0A1J5S9F0</accession>
<keyword evidence="3 5" id="KW-1133">Transmembrane helix</keyword>
<dbReference type="GO" id="GO:0016020">
    <property type="term" value="C:membrane"/>
    <property type="evidence" value="ECO:0007669"/>
    <property type="project" value="UniProtKB-SubCell"/>
</dbReference>
<feature type="transmembrane region" description="Helical" evidence="5">
    <location>
        <begin position="193"/>
        <end position="211"/>
    </location>
</feature>
<name>A0A1J5S9F0_9ZZZZ</name>
<evidence type="ECO:0000256" key="2">
    <source>
        <dbReference type="ARBA" id="ARBA00022692"/>
    </source>
</evidence>
<feature type="transmembrane region" description="Helical" evidence="5">
    <location>
        <begin position="218"/>
        <end position="237"/>
    </location>
</feature>
<dbReference type="EMBL" id="MLJW01000091">
    <property type="protein sequence ID" value="OIR00845.1"/>
    <property type="molecule type" value="Genomic_DNA"/>
</dbReference>
<dbReference type="PANTHER" id="PTHR43701">
    <property type="entry name" value="MEMBRANE TRANSPORTER PROTEIN MJ0441-RELATED"/>
    <property type="match status" value="1"/>
</dbReference>
<evidence type="ECO:0000256" key="1">
    <source>
        <dbReference type="ARBA" id="ARBA00004141"/>
    </source>
</evidence>
<comment type="subcellular location">
    <subcellularLocation>
        <location evidence="1">Membrane</location>
        <topology evidence="1">Multi-pass membrane protein</topology>
    </subcellularLocation>
</comment>
<comment type="caution">
    <text evidence="6">The sequence shown here is derived from an EMBL/GenBank/DDBJ whole genome shotgun (WGS) entry which is preliminary data.</text>
</comment>
<dbReference type="InterPro" id="IPR051598">
    <property type="entry name" value="TSUP/Inactive_protease-like"/>
</dbReference>
<reference evidence="6" key="1">
    <citation type="submission" date="2016-10" db="EMBL/GenBank/DDBJ databases">
        <title>Sequence of Gallionella enrichment culture.</title>
        <authorList>
            <person name="Poehlein A."/>
            <person name="Muehling M."/>
            <person name="Daniel R."/>
        </authorList>
    </citation>
    <scope>NUCLEOTIDE SEQUENCE</scope>
</reference>
<protein>
    <submittedName>
        <fullName evidence="6">Sulfite exporter TauE/SafE</fullName>
    </submittedName>
</protein>
<evidence type="ECO:0000256" key="3">
    <source>
        <dbReference type="ARBA" id="ARBA00022989"/>
    </source>
</evidence>
<dbReference type="AlphaFoldDB" id="A0A1J5S9F0"/>
<dbReference type="Pfam" id="PF01925">
    <property type="entry name" value="TauE"/>
    <property type="match status" value="1"/>
</dbReference>
<feature type="transmembrane region" description="Helical" evidence="5">
    <location>
        <begin position="243"/>
        <end position="260"/>
    </location>
</feature>
<organism evidence="6">
    <name type="scientific">mine drainage metagenome</name>
    <dbReference type="NCBI Taxonomy" id="410659"/>
    <lineage>
        <taxon>unclassified sequences</taxon>
        <taxon>metagenomes</taxon>
        <taxon>ecological metagenomes</taxon>
    </lineage>
</organism>
<sequence length="261" mass="26804">MDIFSQSSLLHSLAGAFVGLLVGMTGVGGGSLMTPLLILLFGIPPVTAVGTDLLYGSATKLCGTAVHSSGKRVAWPVVGLLASGSVPATMATLWAMKSLGLERHHGQGLVSMILGVILVLTAVSMVGRPYLLRFARAHARPVPSRLRLLLTVLTGLVLGSLVTLTSVGAGALGVTILMLLYPDLPPPRIIGTDIAHAVPLTLAAGMGHWLLGGVDWHLLLSLLMGSIPGVIIGSVLAARVPELVLRLTLAAALVVAGVRLV</sequence>
<feature type="transmembrane region" description="Helical" evidence="5">
    <location>
        <begin position="36"/>
        <end position="55"/>
    </location>
</feature>
<feature type="transmembrane region" description="Helical" evidence="5">
    <location>
        <begin position="148"/>
        <end position="181"/>
    </location>
</feature>
<keyword evidence="4 5" id="KW-0472">Membrane</keyword>
<evidence type="ECO:0000313" key="6">
    <source>
        <dbReference type="EMBL" id="OIR00845.1"/>
    </source>
</evidence>
<feature type="transmembrane region" description="Helical" evidence="5">
    <location>
        <begin position="75"/>
        <end position="96"/>
    </location>
</feature>
<keyword evidence="2 5" id="KW-0812">Transmembrane</keyword>
<proteinExistence type="predicted"/>
<dbReference type="PANTHER" id="PTHR43701:SF2">
    <property type="entry name" value="MEMBRANE TRANSPORTER PROTEIN YJNA-RELATED"/>
    <property type="match status" value="1"/>
</dbReference>